<dbReference type="FunCoup" id="A0A4V3SIC5">
    <property type="interactions" value="20"/>
</dbReference>
<dbReference type="PANTHER" id="PTHR47789:SF1">
    <property type="entry name" value="LAS SEVENTEEN-BINDING PROTEIN 5"/>
    <property type="match status" value="1"/>
</dbReference>
<dbReference type="EMBL" id="ML220130">
    <property type="protein sequence ID" value="TGZ79615.1"/>
    <property type="molecule type" value="Genomic_DNA"/>
</dbReference>
<feature type="region of interest" description="Disordered" evidence="2">
    <location>
        <begin position="301"/>
        <end position="368"/>
    </location>
</feature>
<dbReference type="InterPro" id="IPR002014">
    <property type="entry name" value="VHS_dom"/>
</dbReference>
<dbReference type="InParanoid" id="A0A4V3SIC5"/>
<name>A0A4V3SIC5_9PEZI</name>
<dbReference type="Pfam" id="PF00790">
    <property type="entry name" value="VHS"/>
    <property type="match status" value="1"/>
</dbReference>
<dbReference type="GO" id="GO:0035091">
    <property type="term" value="F:phosphatidylinositol binding"/>
    <property type="evidence" value="ECO:0007669"/>
    <property type="project" value="InterPro"/>
</dbReference>
<dbReference type="GO" id="GO:0051666">
    <property type="term" value="P:actin cortical patch localization"/>
    <property type="evidence" value="ECO:0007669"/>
    <property type="project" value="TreeGrafter"/>
</dbReference>
<dbReference type="GO" id="GO:0007015">
    <property type="term" value="P:actin filament organization"/>
    <property type="evidence" value="ECO:0007669"/>
    <property type="project" value="InterPro"/>
</dbReference>
<dbReference type="SUPFAM" id="SSF48464">
    <property type="entry name" value="ENTH/VHS domain"/>
    <property type="match status" value="1"/>
</dbReference>
<dbReference type="SUPFAM" id="SSF89009">
    <property type="entry name" value="GAT-like domain"/>
    <property type="match status" value="1"/>
</dbReference>
<dbReference type="CDD" id="cd16980">
    <property type="entry name" value="VHS_Lsb5"/>
    <property type="match status" value="1"/>
</dbReference>
<feature type="compositionally biased region" description="Polar residues" evidence="2">
    <location>
        <begin position="213"/>
        <end position="225"/>
    </location>
</feature>
<protein>
    <recommendedName>
        <fullName evidence="3">VHS domain-containing protein</fullName>
    </recommendedName>
</protein>
<evidence type="ECO:0000313" key="5">
    <source>
        <dbReference type="Proteomes" id="UP000298138"/>
    </source>
</evidence>
<feature type="compositionally biased region" description="Pro residues" evidence="2">
    <location>
        <begin position="332"/>
        <end position="341"/>
    </location>
</feature>
<organism evidence="4 5">
    <name type="scientific">Ascodesmis nigricans</name>
    <dbReference type="NCBI Taxonomy" id="341454"/>
    <lineage>
        <taxon>Eukaryota</taxon>
        <taxon>Fungi</taxon>
        <taxon>Dikarya</taxon>
        <taxon>Ascomycota</taxon>
        <taxon>Pezizomycotina</taxon>
        <taxon>Pezizomycetes</taxon>
        <taxon>Pezizales</taxon>
        <taxon>Ascodesmidaceae</taxon>
        <taxon>Ascodesmis</taxon>
    </lineage>
</organism>
<dbReference type="CDD" id="cd14232">
    <property type="entry name" value="GAT_LSB5"/>
    <property type="match status" value="1"/>
</dbReference>
<dbReference type="InterPro" id="IPR008942">
    <property type="entry name" value="ENTH_VHS"/>
</dbReference>
<evidence type="ECO:0000313" key="4">
    <source>
        <dbReference type="EMBL" id="TGZ79615.1"/>
    </source>
</evidence>
<dbReference type="GO" id="GO:0006897">
    <property type="term" value="P:endocytosis"/>
    <property type="evidence" value="ECO:0007669"/>
    <property type="project" value="InterPro"/>
</dbReference>
<dbReference type="GO" id="GO:0007034">
    <property type="term" value="P:vacuolar transport"/>
    <property type="evidence" value="ECO:0007669"/>
    <property type="project" value="UniProtKB-ARBA"/>
</dbReference>
<reference evidence="4 5" key="1">
    <citation type="submission" date="2019-04" db="EMBL/GenBank/DDBJ databases">
        <title>Comparative genomics and transcriptomics to analyze fruiting body development in filamentous ascomycetes.</title>
        <authorList>
            <consortium name="DOE Joint Genome Institute"/>
            <person name="Lutkenhaus R."/>
            <person name="Traeger S."/>
            <person name="Breuer J."/>
            <person name="Kuo A."/>
            <person name="Lipzen A."/>
            <person name="Pangilinan J."/>
            <person name="Dilworth D."/>
            <person name="Sandor L."/>
            <person name="Poggeler S."/>
            <person name="Barry K."/>
            <person name="Grigoriev I.V."/>
            <person name="Nowrousian M."/>
        </authorList>
    </citation>
    <scope>NUCLEOTIDE SEQUENCE [LARGE SCALE GENOMIC DNA]</scope>
    <source>
        <strain evidence="4 5">CBS 389.68</strain>
    </source>
</reference>
<keyword evidence="5" id="KW-1185">Reference proteome</keyword>
<dbReference type="GO" id="GO:0043130">
    <property type="term" value="F:ubiquitin binding"/>
    <property type="evidence" value="ECO:0007669"/>
    <property type="project" value="InterPro"/>
</dbReference>
<dbReference type="Gene3D" id="1.25.40.90">
    <property type="match status" value="1"/>
</dbReference>
<sequence>MKKPNTAVTVYIERYTGEDYEEHELGGIPELIDAIKLQDTGPREASRAIRKKLKYGTVHRQLRALTILDALIANGGRTFQRTFADEPLLERLRIAATSPTTDPDVKARLRELFAQWAREYKDTHGLQSIAVLYKQFPQRKKPTPRPVSTSGPSQSSSTPRSPTSPPSTSHAGSSSSTTRPASKSVSEGSGWRSHKKSKSKTPAPFNLEKEKPQLNQTLANASVSTTNLTNALKRINREKERPSQKPEIVQQYQTCKQLKKSVQRYIQHIESEQWLGSLIHAHEELTMALEMYEIYDKPIEEDSDSENEWDTPALQSEQLADRTARMSLKENSPPPPPPPPRPVEKAEDDNPFGDEYEIDDENVKWKEV</sequence>
<dbReference type="InterPro" id="IPR044103">
    <property type="entry name" value="GAT_LSB5"/>
</dbReference>
<evidence type="ECO:0000256" key="1">
    <source>
        <dbReference type="ARBA" id="ARBA00011446"/>
    </source>
</evidence>
<dbReference type="OrthoDB" id="10068368at2759"/>
<feature type="region of interest" description="Disordered" evidence="2">
    <location>
        <begin position="137"/>
        <end position="225"/>
    </location>
</feature>
<feature type="domain" description="VHS" evidence="3">
    <location>
        <begin position="15"/>
        <end position="144"/>
    </location>
</feature>
<evidence type="ECO:0000259" key="3">
    <source>
        <dbReference type="PROSITE" id="PS50179"/>
    </source>
</evidence>
<dbReference type="GO" id="GO:0030479">
    <property type="term" value="C:actin cortical patch"/>
    <property type="evidence" value="ECO:0007669"/>
    <property type="project" value="TreeGrafter"/>
</dbReference>
<feature type="compositionally biased region" description="Basic and acidic residues" evidence="2">
    <location>
        <begin position="319"/>
        <end position="328"/>
    </location>
</feature>
<dbReference type="InterPro" id="IPR045007">
    <property type="entry name" value="LSB5"/>
</dbReference>
<dbReference type="STRING" id="341454.A0A4V3SIC5"/>
<proteinExistence type="predicted"/>
<dbReference type="PROSITE" id="PS50179">
    <property type="entry name" value="VHS"/>
    <property type="match status" value="1"/>
</dbReference>
<dbReference type="InterPro" id="IPR038425">
    <property type="entry name" value="GAT_sf"/>
</dbReference>
<dbReference type="AlphaFoldDB" id="A0A4V3SIC5"/>
<dbReference type="SMART" id="SM00288">
    <property type="entry name" value="VHS"/>
    <property type="match status" value="1"/>
</dbReference>
<gene>
    <name evidence="4" type="ORF">EX30DRAFT_79903</name>
</gene>
<comment type="subunit">
    <text evidence="1">Component of the ESCRT-0 complex composed of HSE1 and VPS27.</text>
</comment>
<dbReference type="Proteomes" id="UP000298138">
    <property type="component" value="Unassembled WGS sequence"/>
</dbReference>
<evidence type="ECO:0000256" key="2">
    <source>
        <dbReference type="SAM" id="MobiDB-lite"/>
    </source>
</evidence>
<accession>A0A4V3SIC5</accession>
<dbReference type="PANTHER" id="PTHR47789">
    <property type="entry name" value="LAS SEVENTEEN-BINDING PROTEIN 5"/>
    <property type="match status" value="1"/>
</dbReference>
<feature type="compositionally biased region" description="Acidic residues" evidence="2">
    <location>
        <begin position="346"/>
        <end position="360"/>
    </location>
</feature>
<feature type="compositionally biased region" description="Low complexity" evidence="2">
    <location>
        <begin position="148"/>
        <end position="186"/>
    </location>
</feature>
<dbReference type="Gene3D" id="1.20.58.160">
    <property type="match status" value="1"/>
</dbReference>